<proteinExistence type="predicted"/>
<evidence type="ECO:0000313" key="2">
    <source>
        <dbReference type="EMBL" id="CAI6332590.1"/>
    </source>
</evidence>
<sequence length="208" mass="24147">MEQDAHEHTDSNIRESTEQVPHEDRAEYMDITPKHEEDAGMLYIDPRRFHDMSPAFIPPKPLTLPEALALAAASHSTGTPAPATPPSLIVRIMKNQFCDYVRVGKYVFTSGMRFYQIPQVFRNRVERGVGRWHSYRLIELYVMRLIRVECYLNNTKLSRNERGWVLFRYEVLAMALVNLLAELMQKYGVESHDEASREIVVAALEFFE</sequence>
<accession>A0A9W4UAR4</accession>
<reference evidence="2" key="1">
    <citation type="submission" date="2023-01" db="EMBL/GenBank/DDBJ databases">
        <authorList>
            <person name="Van Ghelder C."/>
            <person name="Rancurel C."/>
        </authorList>
    </citation>
    <scope>NUCLEOTIDE SEQUENCE</scope>
    <source>
        <strain evidence="2">CNCM I-4278</strain>
    </source>
</reference>
<keyword evidence="3" id="KW-1185">Reference proteome</keyword>
<protein>
    <submittedName>
        <fullName evidence="2">Uncharacterized protein</fullName>
    </submittedName>
</protein>
<dbReference type="AlphaFoldDB" id="A0A9W4UAR4"/>
<name>A0A9W4UAR4_9PLEO</name>
<gene>
    <name evidence="2" type="ORF">PDIGIT_LOCUS5616</name>
</gene>
<organism evidence="2 3">
    <name type="scientific">Periconia digitata</name>
    <dbReference type="NCBI Taxonomy" id="1303443"/>
    <lineage>
        <taxon>Eukaryota</taxon>
        <taxon>Fungi</taxon>
        <taxon>Dikarya</taxon>
        <taxon>Ascomycota</taxon>
        <taxon>Pezizomycotina</taxon>
        <taxon>Dothideomycetes</taxon>
        <taxon>Pleosporomycetidae</taxon>
        <taxon>Pleosporales</taxon>
        <taxon>Massarineae</taxon>
        <taxon>Periconiaceae</taxon>
        <taxon>Periconia</taxon>
    </lineage>
</organism>
<evidence type="ECO:0000313" key="3">
    <source>
        <dbReference type="Proteomes" id="UP001152607"/>
    </source>
</evidence>
<feature type="region of interest" description="Disordered" evidence="1">
    <location>
        <begin position="1"/>
        <end position="24"/>
    </location>
</feature>
<dbReference type="EMBL" id="CAOQHR010000003">
    <property type="protein sequence ID" value="CAI6332590.1"/>
    <property type="molecule type" value="Genomic_DNA"/>
</dbReference>
<evidence type="ECO:0000256" key="1">
    <source>
        <dbReference type="SAM" id="MobiDB-lite"/>
    </source>
</evidence>
<dbReference type="Proteomes" id="UP001152607">
    <property type="component" value="Unassembled WGS sequence"/>
</dbReference>
<comment type="caution">
    <text evidence="2">The sequence shown here is derived from an EMBL/GenBank/DDBJ whole genome shotgun (WGS) entry which is preliminary data.</text>
</comment>